<protein>
    <recommendedName>
        <fullName evidence="5">N-acetyl-gamma-glutamyl-phosphate reductase</fullName>
        <shortName evidence="5">AGPR</shortName>
        <ecNumber evidence="5">1.2.1.38</ecNumber>
    </recommendedName>
    <alternativeName>
        <fullName evidence="5">N-acetyl-glutamate semialdehyde dehydrogenase</fullName>
        <shortName evidence="5">NAGSA dehydrogenase</shortName>
    </alternativeName>
</protein>
<comment type="caution">
    <text evidence="8">The sequence shown here is derived from an EMBL/GenBank/DDBJ whole genome shotgun (WGS) entry which is preliminary data.</text>
</comment>
<dbReference type="Pfam" id="PF22698">
    <property type="entry name" value="Semialdhyde_dhC_1"/>
    <property type="match status" value="1"/>
</dbReference>
<proteinExistence type="inferred from homology"/>
<comment type="function">
    <text evidence="5">Catalyzes the NADPH-dependent reduction of N-acetyl-5-glutamyl phosphate to yield N-acetyl-L-glutamate 5-semialdehyde.</text>
</comment>
<dbReference type="CDD" id="cd23934">
    <property type="entry name" value="AGPR_1_C"/>
    <property type="match status" value="1"/>
</dbReference>
<dbReference type="RefSeq" id="WP_390364604.1">
    <property type="nucleotide sequence ID" value="NZ_JBHTKJ010000073.1"/>
</dbReference>
<dbReference type="InterPro" id="IPR050085">
    <property type="entry name" value="AGPR"/>
</dbReference>
<dbReference type="EMBL" id="JBHTKJ010000073">
    <property type="protein sequence ID" value="MFD1040481.1"/>
    <property type="molecule type" value="Genomic_DNA"/>
</dbReference>
<gene>
    <name evidence="5 8" type="primary">argC</name>
    <name evidence="8" type="ORF">ACFQ3N_19065</name>
</gene>
<accession>A0ABW3LSS5</accession>
<name>A0ABW3LSS5_9BACI</name>
<dbReference type="InterPro" id="IPR058924">
    <property type="entry name" value="AGPR_dimerisation_dom"/>
</dbReference>
<evidence type="ECO:0000259" key="7">
    <source>
        <dbReference type="SMART" id="SM00859"/>
    </source>
</evidence>
<feature type="domain" description="Semialdehyde dehydrogenase NAD-binding" evidence="7">
    <location>
        <begin position="2"/>
        <end position="141"/>
    </location>
</feature>
<dbReference type="GO" id="GO:0003942">
    <property type="term" value="F:N-acetyl-gamma-glutamyl-phosphate reductase activity"/>
    <property type="evidence" value="ECO:0007669"/>
    <property type="project" value="UniProtKB-EC"/>
</dbReference>
<keyword evidence="5" id="KW-0963">Cytoplasm</keyword>
<dbReference type="InterPro" id="IPR023013">
    <property type="entry name" value="AGPR_AS"/>
</dbReference>
<dbReference type="SUPFAM" id="SSF51735">
    <property type="entry name" value="NAD(P)-binding Rossmann-fold domains"/>
    <property type="match status" value="1"/>
</dbReference>
<evidence type="ECO:0000256" key="6">
    <source>
        <dbReference type="PROSITE-ProRule" id="PRU10010"/>
    </source>
</evidence>
<reference evidence="9" key="1">
    <citation type="journal article" date="2019" name="Int. J. Syst. Evol. Microbiol.">
        <title>The Global Catalogue of Microorganisms (GCM) 10K type strain sequencing project: providing services to taxonomists for standard genome sequencing and annotation.</title>
        <authorList>
            <consortium name="The Broad Institute Genomics Platform"/>
            <consortium name="The Broad Institute Genome Sequencing Center for Infectious Disease"/>
            <person name="Wu L."/>
            <person name="Ma J."/>
        </authorList>
    </citation>
    <scope>NUCLEOTIDE SEQUENCE [LARGE SCALE GENOMIC DNA]</scope>
    <source>
        <strain evidence="9">CCUG 56754</strain>
    </source>
</reference>
<dbReference type="InterPro" id="IPR036291">
    <property type="entry name" value="NAD(P)-bd_dom_sf"/>
</dbReference>
<dbReference type="Proteomes" id="UP001597040">
    <property type="component" value="Unassembled WGS sequence"/>
</dbReference>
<dbReference type="InterPro" id="IPR000706">
    <property type="entry name" value="AGPR_type-1"/>
</dbReference>
<dbReference type="PANTHER" id="PTHR32338:SF10">
    <property type="entry name" value="N-ACETYL-GAMMA-GLUTAMYL-PHOSPHATE REDUCTASE, CHLOROPLASTIC-RELATED"/>
    <property type="match status" value="1"/>
</dbReference>
<comment type="pathway">
    <text evidence="5">Amino-acid biosynthesis; L-arginine biosynthesis; N(2)-acetyl-L-ornithine from L-glutamate: step 3/4.</text>
</comment>
<keyword evidence="2 5" id="KW-0028">Amino-acid biosynthesis</keyword>
<dbReference type="Pfam" id="PF01118">
    <property type="entry name" value="Semialdhyde_dh"/>
    <property type="match status" value="1"/>
</dbReference>
<dbReference type="Gene3D" id="3.40.50.720">
    <property type="entry name" value="NAD(P)-binding Rossmann-like Domain"/>
    <property type="match status" value="1"/>
</dbReference>
<dbReference type="HAMAP" id="MF_00150">
    <property type="entry name" value="ArgC_type1"/>
    <property type="match status" value="1"/>
</dbReference>
<dbReference type="CDD" id="cd17895">
    <property type="entry name" value="AGPR_1_N"/>
    <property type="match status" value="1"/>
</dbReference>
<evidence type="ECO:0000256" key="1">
    <source>
        <dbReference type="ARBA" id="ARBA00022571"/>
    </source>
</evidence>
<dbReference type="Gene3D" id="3.30.360.10">
    <property type="entry name" value="Dihydrodipicolinate Reductase, domain 2"/>
    <property type="match status" value="1"/>
</dbReference>
<dbReference type="SMART" id="SM00859">
    <property type="entry name" value="Semialdhyde_dh"/>
    <property type="match status" value="1"/>
</dbReference>
<evidence type="ECO:0000313" key="8">
    <source>
        <dbReference type="EMBL" id="MFD1040481.1"/>
    </source>
</evidence>
<dbReference type="EC" id="1.2.1.38" evidence="5"/>
<evidence type="ECO:0000256" key="4">
    <source>
        <dbReference type="ARBA" id="ARBA00023002"/>
    </source>
</evidence>
<dbReference type="InterPro" id="IPR000534">
    <property type="entry name" value="Semialdehyde_DH_NAD-bd"/>
</dbReference>
<dbReference type="SUPFAM" id="SSF55347">
    <property type="entry name" value="Glyceraldehyde-3-phosphate dehydrogenase-like, C-terminal domain"/>
    <property type="match status" value="1"/>
</dbReference>
<keyword evidence="3 5" id="KW-0521">NADP</keyword>
<comment type="subcellular location">
    <subcellularLocation>
        <location evidence="5">Cytoplasm</location>
    </subcellularLocation>
</comment>
<dbReference type="PROSITE" id="PS01224">
    <property type="entry name" value="ARGC"/>
    <property type="match status" value="1"/>
</dbReference>
<evidence type="ECO:0000313" key="9">
    <source>
        <dbReference type="Proteomes" id="UP001597040"/>
    </source>
</evidence>
<dbReference type="PANTHER" id="PTHR32338">
    <property type="entry name" value="N-ACETYL-GAMMA-GLUTAMYL-PHOSPHATE REDUCTASE, CHLOROPLASTIC-RELATED-RELATED"/>
    <property type="match status" value="1"/>
</dbReference>
<organism evidence="8 9">
    <name type="scientific">Virgibacillus byunsanensis</name>
    <dbReference type="NCBI Taxonomy" id="570945"/>
    <lineage>
        <taxon>Bacteria</taxon>
        <taxon>Bacillati</taxon>
        <taxon>Bacillota</taxon>
        <taxon>Bacilli</taxon>
        <taxon>Bacillales</taxon>
        <taxon>Bacillaceae</taxon>
        <taxon>Virgibacillus</taxon>
    </lineage>
</organism>
<sequence length="345" mass="38223">MKIGIVGVTGYGGIELYRLLTAHPDVETISLYSSSQAGGTIKDIYSHMNTVTNHRLLDIQPEQMKRELDVIFLAAPAGVSSELTPQLLGDKAKVIDLSGDLRLHNRNTYSQWYKKEAAPDSVLAQAVYGLPEWNKENIASADLIANPGCYPTAVLLGLGPLMRSHSADPSSIIIDAKSGVSGAGKNPSAITHFGHTQENFQIYKVNEHQHIPEIEQQLTEWNGAVTPITLSTHLVPMTRGIMATMYMKLHEEITLRQLVEQYQAYYQDQPFVRVREEGNFPCTKDVYASNYCDICLALDNRTRRVTVVSVIDNLMKGAASQAIQNMNLVCGLRETTGLEYLPVYP</sequence>
<comment type="catalytic activity">
    <reaction evidence="5">
        <text>N-acetyl-L-glutamate 5-semialdehyde + phosphate + NADP(+) = N-acetyl-L-glutamyl 5-phosphate + NADPH + H(+)</text>
        <dbReference type="Rhea" id="RHEA:21588"/>
        <dbReference type="ChEBI" id="CHEBI:15378"/>
        <dbReference type="ChEBI" id="CHEBI:29123"/>
        <dbReference type="ChEBI" id="CHEBI:43474"/>
        <dbReference type="ChEBI" id="CHEBI:57783"/>
        <dbReference type="ChEBI" id="CHEBI:57936"/>
        <dbReference type="ChEBI" id="CHEBI:58349"/>
        <dbReference type="EC" id="1.2.1.38"/>
    </reaction>
</comment>
<evidence type="ECO:0000256" key="3">
    <source>
        <dbReference type="ARBA" id="ARBA00022857"/>
    </source>
</evidence>
<dbReference type="NCBIfam" id="TIGR01850">
    <property type="entry name" value="argC"/>
    <property type="match status" value="1"/>
</dbReference>
<evidence type="ECO:0000256" key="2">
    <source>
        <dbReference type="ARBA" id="ARBA00022605"/>
    </source>
</evidence>
<comment type="similarity">
    <text evidence="5">Belongs to the NAGSA dehydrogenase family. Type 1 subfamily.</text>
</comment>
<keyword evidence="9" id="KW-1185">Reference proteome</keyword>
<feature type="active site" evidence="5 6">
    <location>
        <position position="149"/>
    </location>
</feature>
<keyword evidence="1 5" id="KW-0055">Arginine biosynthesis</keyword>
<keyword evidence="4 5" id="KW-0560">Oxidoreductase</keyword>
<evidence type="ECO:0000256" key="5">
    <source>
        <dbReference type="HAMAP-Rule" id="MF_00150"/>
    </source>
</evidence>